<keyword evidence="1" id="KW-1133">Transmembrane helix</keyword>
<dbReference type="Proteomes" id="UP000062833">
    <property type="component" value="Chromosome"/>
</dbReference>
<organism evidence="2 3">
    <name type="scientific">Arthrobacter alpinus</name>
    <dbReference type="NCBI Taxonomy" id="656366"/>
    <lineage>
        <taxon>Bacteria</taxon>
        <taxon>Bacillati</taxon>
        <taxon>Actinomycetota</taxon>
        <taxon>Actinomycetes</taxon>
        <taxon>Micrococcales</taxon>
        <taxon>Micrococcaceae</taxon>
        <taxon>Arthrobacter</taxon>
    </lineage>
</organism>
<dbReference type="AlphaFoldDB" id="A0A0M4QV08"/>
<dbReference type="RefSeq" id="WP_062005422.1">
    <property type="nucleotide sequence ID" value="NZ_CP012677.1"/>
</dbReference>
<keyword evidence="1" id="KW-0812">Transmembrane</keyword>
<evidence type="ECO:0000313" key="3">
    <source>
        <dbReference type="Proteomes" id="UP000062833"/>
    </source>
</evidence>
<dbReference type="KEGG" id="aaq:AOC05_02525"/>
<proteinExistence type="predicted"/>
<sequence>MDYDTVELLVGGALALIPIVALVFYGTWCLKKPQKRMAWFFFVGLLGSLAYGWFAGQLAFAVFRPPYDEYFAGGNGLDLRGMIIIGGAMLGGAAGVLTSMVLCGANLVRQFLQRPRVTRGTVATTVPEGR</sequence>
<dbReference type="EMBL" id="CP012677">
    <property type="protein sequence ID" value="ALE91486.1"/>
    <property type="molecule type" value="Genomic_DNA"/>
</dbReference>
<feature type="transmembrane region" description="Helical" evidence="1">
    <location>
        <begin position="83"/>
        <end position="108"/>
    </location>
</feature>
<name>A0A0M4QV08_9MICC</name>
<gene>
    <name evidence="2" type="ORF">AOC05_02525</name>
</gene>
<dbReference type="PATRIC" id="fig|656366.3.peg.563"/>
<reference evidence="3" key="1">
    <citation type="submission" date="2015-09" db="EMBL/GenBank/DDBJ databases">
        <title>Complete genome of Arthrobacter alpinus strain R3.8.</title>
        <authorList>
            <person name="See-Too W.S."/>
            <person name="Chan K.G."/>
        </authorList>
    </citation>
    <scope>NUCLEOTIDE SEQUENCE [LARGE SCALE GENOMIC DNA]</scope>
    <source>
        <strain evidence="3">R3.8</strain>
    </source>
</reference>
<evidence type="ECO:0000256" key="1">
    <source>
        <dbReference type="SAM" id="Phobius"/>
    </source>
</evidence>
<evidence type="ECO:0000313" key="2">
    <source>
        <dbReference type="EMBL" id="ALE91486.1"/>
    </source>
</evidence>
<feature type="transmembrane region" description="Helical" evidence="1">
    <location>
        <begin position="6"/>
        <end position="26"/>
    </location>
</feature>
<dbReference type="OrthoDB" id="4951059at2"/>
<keyword evidence="1" id="KW-0472">Membrane</keyword>
<accession>A0A0M4QV08</accession>
<keyword evidence="3" id="KW-1185">Reference proteome</keyword>
<protein>
    <submittedName>
        <fullName evidence="2">Uncharacterized protein</fullName>
    </submittedName>
</protein>
<feature type="transmembrane region" description="Helical" evidence="1">
    <location>
        <begin position="38"/>
        <end position="63"/>
    </location>
</feature>